<dbReference type="GO" id="GO:0003676">
    <property type="term" value="F:nucleic acid binding"/>
    <property type="evidence" value="ECO:0007669"/>
    <property type="project" value="InterPro"/>
</dbReference>
<gene>
    <name evidence="2" type="ORF">HF878_04945</name>
</gene>
<dbReference type="InterPro" id="IPR053392">
    <property type="entry name" value="Transposase_IS30-like"/>
</dbReference>
<dbReference type="NCBIfam" id="NF033563">
    <property type="entry name" value="transpos_IS30"/>
    <property type="match status" value="1"/>
</dbReference>
<dbReference type="PANTHER" id="PTHR10948">
    <property type="entry name" value="TRANSPOSASE"/>
    <property type="match status" value="1"/>
</dbReference>
<dbReference type="InterPro" id="IPR036397">
    <property type="entry name" value="RNaseH_sf"/>
</dbReference>
<dbReference type="PANTHER" id="PTHR10948:SF23">
    <property type="entry name" value="TRANSPOSASE INSI FOR INSERTION SEQUENCE ELEMENT IS30A-RELATED"/>
    <property type="match status" value="1"/>
</dbReference>
<proteinExistence type="predicted"/>
<dbReference type="InterPro" id="IPR012337">
    <property type="entry name" value="RNaseH-like_sf"/>
</dbReference>
<dbReference type="RefSeq" id="WP_170077379.1">
    <property type="nucleotide sequence ID" value="NZ_JABAFA010000012.1"/>
</dbReference>
<dbReference type="PROSITE" id="PS50994">
    <property type="entry name" value="INTEGRASE"/>
    <property type="match status" value="1"/>
</dbReference>
<dbReference type="Gene3D" id="3.30.420.10">
    <property type="entry name" value="Ribonuclease H-like superfamily/Ribonuclease H"/>
    <property type="match status" value="1"/>
</dbReference>
<evidence type="ECO:0000313" key="2">
    <source>
        <dbReference type="EMBL" id="NMD98833.1"/>
    </source>
</evidence>
<reference evidence="2 3" key="1">
    <citation type="submission" date="2020-04" db="EMBL/GenBank/DDBJ databases">
        <authorList>
            <person name="Hitch T.C.A."/>
            <person name="Wylensek D."/>
            <person name="Clavel T."/>
        </authorList>
    </citation>
    <scope>NUCLEOTIDE SEQUENCE [LARGE SCALE GENOMIC DNA]</scope>
    <source>
        <strain evidence="2 3">PG-130-P53-12</strain>
    </source>
</reference>
<dbReference type="GO" id="GO:0032196">
    <property type="term" value="P:transposition"/>
    <property type="evidence" value="ECO:0007669"/>
    <property type="project" value="TreeGrafter"/>
</dbReference>
<dbReference type="GO" id="GO:0015074">
    <property type="term" value="P:DNA integration"/>
    <property type="evidence" value="ECO:0007669"/>
    <property type="project" value="InterPro"/>
</dbReference>
<feature type="non-terminal residue" evidence="2">
    <location>
        <position position="1"/>
    </location>
</feature>
<protein>
    <submittedName>
        <fullName evidence="2">IS30 family transposase</fullName>
    </submittedName>
</protein>
<dbReference type="GO" id="GO:0005829">
    <property type="term" value="C:cytosol"/>
    <property type="evidence" value="ECO:0007669"/>
    <property type="project" value="TreeGrafter"/>
</dbReference>
<accession>A0A848B4H9</accession>
<keyword evidence="3" id="KW-1185">Reference proteome</keyword>
<dbReference type="Proteomes" id="UP000543804">
    <property type="component" value="Unassembled WGS sequence"/>
</dbReference>
<dbReference type="GO" id="GO:0004803">
    <property type="term" value="F:transposase activity"/>
    <property type="evidence" value="ECO:0007669"/>
    <property type="project" value="TreeGrafter"/>
</dbReference>
<evidence type="ECO:0000259" key="1">
    <source>
        <dbReference type="PROSITE" id="PS50994"/>
    </source>
</evidence>
<comment type="caution">
    <text evidence="2">The sequence shown here is derived from an EMBL/GenBank/DDBJ whole genome shotgun (WGS) entry which is preliminary data.</text>
</comment>
<dbReference type="InterPro" id="IPR051917">
    <property type="entry name" value="Transposase-Integrase"/>
</dbReference>
<name>A0A848B4H9_9FIRM</name>
<dbReference type="SUPFAM" id="SSF53098">
    <property type="entry name" value="Ribonuclease H-like"/>
    <property type="match status" value="1"/>
</dbReference>
<dbReference type="EMBL" id="JABAFA010000012">
    <property type="protein sequence ID" value="NMD98833.1"/>
    <property type="molecule type" value="Genomic_DNA"/>
</dbReference>
<dbReference type="InterPro" id="IPR001584">
    <property type="entry name" value="Integrase_cat-core"/>
</dbReference>
<feature type="domain" description="Integrase catalytic" evidence="1">
    <location>
        <begin position="1"/>
        <end position="94"/>
    </location>
</feature>
<dbReference type="AlphaFoldDB" id="A0A848B4H9"/>
<evidence type="ECO:0000313" key="3">
    <source>
        <dbReference type="Proteomes" id="UP000543804"/>
    </source>
</evidence>
<sequence length="100" mass="11630">VFRTITNDNGSEFARLAELEEGSSLRVYYARPYYSSDKGTNENHNGLFRRFIPKGKCIHDHSVEQIERVQQWANTLPRRILGYRTPEECFSEELSVCLTS</sequence>
<organism evidence="2 3">
    <name type="scientific">Selenomonas bovis</name>
    <dbReference type="NCBI Taxonomy" id="416586"/>
    <lineage>
        <taxon>Bacteria</taxon>
        <taxon>Bacillati</taxon>
        <taxon>Bacillota</taxon>
        <taxon>Negativicutes</taxon>
        <taxon>Selenomonadales</taxon>
        <taxon>Selenomonadaceae</taxon>
        <taxon>Selenomonas</taxon>
    </lineage>
</organism>